<name>A0A2R6XQW4_MARPO</name>
<evidence type="ECO:0000313" key="3">
    <source>
        <dbReference type="Proteomes" id="UP000244005"/>
    </source>
</evidence>
<organism evidence="2 3">
    <name type="scientific">Marchantia polymorpha</name>
    <name type="common">Common liverwort</name>
    <name type="synonym">Marchantia aquatica</name>
    <dbReference type="NCBI Taxonomy" id="3197"/>
    <lineage>
        <taxon>Eukaryota</taxon>
        <taxon>Viridiplantae</taxon>
        <taxon>Streptophyta</taxon>
        <taxon>Embryophyta</taxon>
        <taxon>Marchantiophyta</taxon>
        <taxon>Marchantiopsida</taxon>
        <taxon>Marchantiidae</taxon>
        <taxon>Marchantiales</taxon>
        <taxon>Marchantiaceae</taxon>
        <taxon>Marchantia</taxon>
    </lineage>
</organism>
<feature type="region of interest" description="Disordered" evidence="1">
    <location>
        <begin position="98"/>
        <end position="126"/>
    </location>
</feature>
<evidence type="ECO:0000313" key="2">
    <source>
        <dbReference type="EMBL" id="PTQ48505.1"/>
    </source>
</evidence>
<evidence type="ECO:0000256" key="1">
    <source>
        <dbReference type="SAM" id="MobiDB-lite"/>
    </source>
</evidence>
<keyword evidence="3" id="KW-1185">Reference proteome</keyword>
<proteinExistence type="predicted"/>
<reference evidence="3" key="1">
    <citation type="journal article" date="2017" name="Cell">
        <title>Insights into land plant evolution garnered from the Marchantia polymorpha genome.</title>
        <authorList>
            <person name="Bowman J.L."/>
            <person name="Kohchi T."/>
            <person name="Yamato K.T."/>
            <person name="Jenkins J."/>
            <person name="Shu S."/>
            <person name="Ishizaki K."/>
            <person name="Yamaoka S."/>
            <person name="Nishihama R."/>
            <person name="Nakamura Y."/>
            <person name="Berger F."/>
            <person name="Adam C."/>
            <person name="Aki S.S."/>
            <person name="Althoff F."/>
            <person name="Araki T."/>
            <person name="Arteaga-Vazquez M.A."/>
            <person name="Balasubrmanian S."/>
            <person name="Barry K."/>
            <person name="Bauer D."/>
            <person name="Boehm C.R."/>
            <person name="Briginshaw L."/>
            <person name="Caballero-Perez J."/>
            <person name="Catarino B."/>
            <person name="Chen F."/>
            <person name="Chiyoda S."/>
            <person name="Chovatia M."/>
            <person name="Davies K.M."/>
            <person name="Delmans M."/>
            <person name="Demura T."/>
            <person name="Dierschke T."/>
            <person name="Dolan L."/>
            <person name="Dorantes-Acosta A.E."/>
            <person name="Eklund D.M."/>
            <person name="Florent S.N."/>
            <person name="Flores-Sandoval E."/>
            <person name="Fujiyama A."/>
            <person name="Fukuzawa H."/>
            <person name="Galik B."/>
            <person name="Grimanelli D."/>
            <person name="Grimwood J."/>
            <person name="Grossniklaus U."/>
            <person name="Hamada T."/>
            <person name="Haseloff J."/>
            <person name="Hetherington A.J."/>
            <person name="Higo A."/>
            <person name="Hirakawa Y."/>
            <person name="Hundley H.N."/>
            <person name="Ikeda Y."/>
            <person name="Inoue K."/>
            <person name="Inoue S.I."/>
            <person name="Ishida S."/>
            <person name="Jia Q."/>
            <person name="Kakita M."/>
            <person name="Kanazawa T."/>
            <person name="Kawai Y."/>
            <person name="Kawashima T."/>
            <person name="Kennedy M."/>
            <person name="Kinose K."/>
            <person name="Kinoshita T."/>
            <person name="Kohara Y."/>
            <person name="Koide E."/>
            <person name="Komatsu K."/>
            <person name="Kopischke S."/>
            <person name="Kubo M."/>
            <person name="Kyozuka J."/>
            <person name="Lagercrantz U."/>
            <person name="Lin S.S."/>
            <person name="Lindquist E."/>
            <person name="Lipzen A.M."/>
            <person name="Lu C.W."/>
            <person name="De Luna E."/>
            <person name="Martienssen R.A."/>
            <person name="Minamino N."/>
            <person name="Mizutani M."/>
            <person name="Mizutani M."/>
            <person name="Mochizuki N."/>
            <person name="Monte I."/>
            <person name="Mosher R."/>
            <person name="Nagasaki H."/>
            <person name="Nakagami H."/>
            <person name="Naramoto S."/>
            <person name="Nishitani K."/>
            <person name="Ohtani M."/>
            <person name="Okamoto T."/>
            <person name="Okumura M."/>
            <person name="Phillips J."/>
            <person name="Pollak B."/>
            <person name="Reinders A."/>
            <person name="Rovekamp M."/>
            <person name="Sano R."/>
            <person name="Sawa S."/>
            <person name="Schmid M.W."/>
            <person name="Shirakawa M."/>
            <person name="Solano R."/>
            <person name="Spunde A."/>
            <person name="Suetsugu N."/>
            <person name="Sugano S."/>
            <person name="Sugiyama A."/>
            <person name="Sun R."/>
            <person name="Suzuki Y."/>
            <person name="Takenaka M."/>
            <person name="Takezawa D."/>
            <person name="Tomogane H."/>
            <person name="Tsuzuki M."/>
            <person name="Ueda T."/>
            <person name="Umeda M."/>
            <person name="Ward J.M."/>
            <person name="Watanabe Y."/>
            <person name="Yazaki K."/>
            <person name="Yokoyama R."/>
            <person name="Yoshitake Y."/>
            <person name="Yotsui I."/>
            <person name="Zachgo S."/>
            <person name="Schmutz J."/>
        </authorList>
    </citation>
    <scope>NUCLEOTIDE SEQUENCE [LARGE SCALE GENOMIC DNA]</scope>
    <source>
        <strain evidence="3">Tak-1</strain>
    </source>
</reference>
<protein>
    <submittedName>
        <fullName evidence="2">Uncharacterized protein</fullName>
    </submittedName>
</protein>
<dbReference type="Gramene" id="Mp1g04620.1">
    <property type="protein sequence ID" value="Mp1g04620.1.cds1"/>
    <property type="gene ID" value="Mp1g04620"/>
</dbReference>
<dbReference type="Proteomes" id="UP000244005">
    <property type="component" value="Unassembled WGS sequence"/>
</dbReference>
<dbReference type="EMBL" id="KZ772677">
    <property type="protein sequence ID" value="PTQ48505.1"/>
    <property type="molecule type" value="Genomic_DNA"/>
</dbReference>
<gene>
    <name evidence="2" type="ORF">MARPO_0005s0145</name>
</gene>
<accession>A0A2R6XQW4</accession>
<sequence length="172" mass="18880">MVETGRVVRVRTVRGSRARRGRGRALLAPGVVVPARAPSACYDLIAILRHSFERTHARARLRLAVLGLVSTRLVRLRLPSIARLLGVKQFGRTLLKAEERQGGGRRKEEGGDRPATCGRGIGRRIEPHFAGPGLVVSRSARPADPPHSGFSLLPGRRRSSSSSCCCRWCECW</sequence>
<dbReference type="AlphaFoldDB" id="A0A2R6XQW4"/>
<feature type="compositionally biased region" description="Basic and acidic residues" evidence="1">
    <location>
        <begin position="98"/>
        <end position="112"/>
    </location>
</feature>